<dbReference type="SUPFAM" id="SSF103473">
    <property type="entry name" value="MFS general substrate transporter"/>
    <property type="match status" value="1"/>
</dbReference>
<keyword evidence="8" id="KW-1185">Reference proteome</keyword>
<dbReference type="EMBL" id="JAWDGP010004058">
    <property type="protein sequence ID" value="KAK3768412.1"/>
    <property type="molecule type" value="Genomic_DNA"/>
</dbReference>
<dbReference type="Gene3D" id="1.20.1250.20">
    <property type="entry name" value="MFS general substrate transporter like domains"/>
    <property type="match status" value="1"/>
</dbReference>
<reference evidence="7" key="1">
    <citation type="journal article" date="2023" name="G3 (Bethesda)">
        <title>A reference genome for the long-term kleptoplast-retaining sea slug Elysia crispata morphotype clarki.</title>
        <authorList>
            <person name="Eastman K.E."/>
            <person name="Pendleton A.L."/>
            <person name="Shaikh M.A."/>
            <person name="Suttiyut T."/>
            <person name="Ogas R."/>
            <person name="Tomko P."/>
            <person name="Gavelis G."/>
            <person name="Widhalm J.R."/>
            <person name="Wisecaver J.H."/>
        </authorList>
    </citation>
    <scope>NUCLEOTIDE SEQUENCE</scope>
    <source>
        <strain evidence="7">ECLA1</strain>
    </source>
</reference>
<feature type="transmembrane region" description="Helical" evidence="5">
    <location>
        <begin position="161"/>
        <end position="183"/>
    </location>
</feature>
<dbReference type="PROSITE" id="PS50850">
    <property type="entry name" value="MFS"/>
    <property type="match status" value="1"/>
</dbReference>
<dbReference type="InterPro" id="IPR005829">
    <property type="entry name" value="Sugar_transporter_CS"/>
</dbReference>
<evidence type="ECO:0000256" key="5">
    <source>
        <dbReference type="SAM" id="Phobius"/>
    </source>
</evidence>
<feature type="transmembrane region" description="Helical" evidence="5">
    <location>
        <begin position="105"/>
        <end position="125"/>
    </location>
</feature>
<keyword evidence="3 5" id="KW-1133">Transmembrane helix</keyword>
<evidence type="ECO:0000256" key="4">
    <source>
        <dbReference type="ARBA" id="ARBA00023136"/>
    </source>
</evidence>
<feature type="transmembrane region" description="Helical" evidence="5">
    <location>
        <begin position="370"/>
        <end position="391"/>
    </location>
</feature>
<comment type="subcellular location">
    <subcellularLocation>
        <location evidence="1">Membrane</location>
        <topology evidence="1">Multi-pass membrane protein</topology>
    </subcellularLocation>
</comment>
<feature type="transmembrane region" description="Helical" evidence="5">
    <location>
        <begin position="312"/>
        <end position="333"/>
    </location>
</feature>
<dbReference type="GO" id="GO:0022857">
    <property type="term" value="F:transmembrane transporter activity"/>
    <property type="evidence" value="ECO:0007669"/>
    <property type="project" value="InterPro"/>
</dbReference>
<feature type="transmembrane region" description="Helical" evidence="5">
    <location>
        <begin position="20"/>
        <end position="41"/>
    </location>
</feature>
<feature type="transmembrane region" description="Helical" evidence="5">
    <location>
        <begin position="470"/>
        <end position="492"/>
    </location>
</feature>
<sequence length="543" mass="60094">MATLDDVIQRVGVCGPFQKFLVLAVESTVIVSVWGMMFMAFGSYNPGWICLDEAMSSNNNSSSRNVSDSDNIEDRCSVYSTCNNVSFLPGTSTVVTEWGLVCDQVWPLDVIFTVQMVGVMLGAYLIGHLGDCVGRRASLYGMVALHSVTNLLVVFSPTWEVFAAVRFFIGVAVGGILTTGPIFPLEFTSEFWRGVLGTLPIWSIGSASFSIAVTLLKDWRNVHILSAVVSFLVFLPVFWVPESFRWLAVNGRDVQAGAVATKMARMNKRPLPSLELVASMAESERRRAEVEHSTRYSYLDLFRDTLVRKPTIFMGFVWFFMAIIYFGISFNVTALSGDFYINFLILSVMELPTILFSLPTMSFLTRRWGSVLHLFVVSIACFGVAIVTLTLGGDPNNQDNETENDMKGKVILGLAVVAKIGIICAWNVVLIFCVELFPTAVRNLAFGYCNTLTRIGGLIGPVLFPKNPALLYVAMLWLGVITMLCDILVLLLPETKGAPLEDMLRSKNFLDKNHDKPSLEDVGTERHDSLGLLEVDERERVVA</sequence>
<evidence type="ECO:0000256" key="3">
    <source>
        <dbReference type="ARBA" id="ARBA00022989"/>
    </source>
</evidence>
<keyword evidence="4 5" id="KW-0472">Membrane</keyword>
<feature type="transmembrane region" description="Helical" evidence="5">
    <location>
        <begin position="339"/>
        <end position="358"/>
    </location>
</feature>
<evidence type="ECO:0000313" key="7">
    <source>
        <dbReference type="EMBL" id="KAK3768412.1"/>
    </source>
</evidence>
<dbReference type="AlphaFoldDB" id="A0AAE0ZFK8"/>
<comment type="caution">
    <text evidence="7">The sequence shown here is derived from an EMBL/GenBank/DDBJ whole genome shotgun (WGS) entry which is preliminary data.</text>
</comment>
<evidence type="ECO:0000256" key="1">
    <source>
        <dbReference type="ARBA" id="ARBA00004141"/>
    </source>
</evidence>
<dbReference type="InterPro" id="IPR036259">
    <property type="entry name" value="MFS_trans_sf"/>
</dbReference>
<dbReference type="InterPro" id="IPR020846">
    <property type="entry name" value="MFS_dom"/>
</dbReference>
<evidence type="ECO:0000256" key="2">
    <source>
        <dbReference type="ARBA" id="ARBA00022692"/>
    </source>
</evidence>
<evidence type="ECO:0000259" key="6">
    <source>
        <dbReference type="PROSITE" id="PS50850"/>
    </source>
</evidence>
<dbReference type="PROSITE" id="PS00217">
    <property type="entry name" value="SUGAR_TRANSPORT_2"/>
    <property type="match status" value="1"/>
</dbReference>
<name>A0AAE0ZFK8_9GAST</name>
<evidence type="ECO:0000313" key="8">
    <source>
        <dbReference type="Proteomes" id="UP001283361"/>
    </source>
</evidence>
<gene>
    <name evidence="7" type="ORF">RRG08_053405</name>
</gene>
<dbReference type="PANTHER" id="PTHR24064">
    <property type="entry name" value="SOLUTE CARRIER FAMILY 22 MEMBER"/>
    <property type="match status" value="1"/>
</dbReference>
<organism evidence="7 8">
    <name type="scientific">Elysia crispata</name>
    <name type="common">lettuce slug</name>
    <dbReference type="NCBI Taxonomy" id="231223"/>
    <lineage>
        <taxon>Eukaryota</taxon>
        <taxon>Metazoa</taxon>
        <taxon>Spiralia</taxon>
        <taxon>Lophotrochozoa</taxon>
        <taxon>Mollusca</taxon>
        <taxon>Gastropoda</taxon>
        <taxon>Heterobranchia</taxon>
        <taxon>Euthyneura</taxon>
        <taxon>Panpulmonata</taxon>
        <taxon>Sacoglossa</taxon>
        <taxon>Placobranchoidea</taxon>
        <taxon>Plakobranchidae</taxon>
        <taxon>Elysia</taxon>
    </lineage>
</organism>
<protein>
    <recommendedName>
        <fullName evidence="6">Major facilitator superfamily (MFS) profile domain-containing protein</fullName>
    </recommendedName>
</protein>
<dbReference type="Pfam" id="PF00083">
    <property type="entry name" value="Sugar_tr"/>
    <property type="match status" value="1"/>
</dbReference>
<keyword evidence="2 5" id="KW-0812">Transmembrane</keyword>
<feature type="transmembrane region" description="Helical" evidence="5">
    <location>
        <begin position="411"/>
        <end position="433"/>
    </location>
</feature>
<dbReference type="GO" id="GO:0016020">
    <property type="term" value="C:membrane"/>
    <property type="evidence" value="ECO:0007669"/>
    <property type="project" value="UniProtKB-SubCell"/>
</dbReference>
<accession>A0AAE0ZFK8</accession>
<feature type="domain" description="Major facilitator superfamily (MFS) profile" evidence="6">
    <location>
        <begin position="28"/>
        <end position="497"/>
    </location>
</feature>
<feature type="transmembrane region" description="Helical" evidence="5">
    <location>
        <begin position="222"/>
        <end position="240"/>
    </location>
</feature>
<feature type="transmembrane region" description="Helical" evidence="5">
    <location>
        <begin position="195"/>
        <end position="216"/>
    </location>
</feature>
<proteinExistence type="predicted"/>
<dbReference type="InterPro" id="IPR005828">
    <property type="entry name" value="MFS_sugar_transport-like"/>
</dbReference>
<dbReference type="Proteomes" id="UP001283361">
    <property type="component" value="Unassembled WGS sequence"/>
</dbReference>